<evidence type="ECO:0000256" key="7">
    <source>
        <dbReference type="ARBA" id="ARBA00023136"/>
    </source>
</evidence>
<evidence type="ECO:0000313" key="9">
    <source>
        <dbReference type="EMBL" id="PZF73797.1"/>
    </source>
</evidence>
<name>A0A2W2BD59_9BACT</name>
<evidence type="ECO:0000256" key="4">
    <source>
        <dbReference type="ARBA" id="ARBA00022679"/>
    </source>
</evidence>
<evidence type="ECO:0000256" key="3">
    <source>
        <dbReference type="ARBA" id="ARBA00022676"/>
    </source>
</evidence>
<evidence type="ECO:0000256" key="8">
    <source>
        <dbReference type="SAM" id="Phobius"/>
    </source>
</evidence>
<dbReference type="GO" id="GO:0016763">
    <property type="term" value="F:pentosyltransferase activity"/>
    <property type="evidence" value="ECO:0007669"/>
    <property type="project" value="TreeGrafter"/>
</dbReference>
<reference evidence="9 10" key="1">
    <citation type="submission" date="2018-06" db="EMBL/GenBank/DDBJ databases">
        <title>Mucibacter soli gen. nov., sp. nov., a new member of the family Chitinophagaceae producing mucin.</title>
        <authorList>
            <person name="Kim M.-K."/>
            <person name="Park S."/>
            <person name="Kim T.-S."/>
            <person name="Joung Y."/>
            <person name="Han J.-H."/>
            <person name="Kim S.B."/>
        </authorList>
    </citation>
    <scope>NUCLEOTIDE SEQUENCE [LARGE SCALE GENOMIC DNA]</scope>
    <source>
        <strain evidence="9 10">R1-15</strain>
    </source>
</reference>
<feature type="transmembrane region" description="Helical" evidence="8">
    <location>
        <begin position="116"/>
        <end position="132"/>
    </location>
</feature>
<feature type="transmembrane region" description="Helical" evidence="8">
    <location>
        <begin position="6"/>
        <end position="24"/>
    </location>
</feature>
<comment type="caution">
    <text evidence="9">The sequence shown here is derived from an EMBL/GenBank/DDBJ whole genome shotgun (WGS) entry which is preliminary data.</text>
</comment>
<keyword evidence="10" id="KW-1185">Reference proteome</keyword>
<accession>A0A2W2BD59</accession>
<dbReference type="AlphaFoldDB" id="A0A2W2BD59"/>
<dbReference type="OrthoDB" id="1491752at2"/>
<dbReference type="PANTHER" id="PTHR33908:SF11">
    <property type="entry name" value="MEMBRANE PROTEIN"/>
    <property type="match status" value="1"/>
</dbReference>
<dbReference type="InterPro" id="IPR050297">
    <property type="entry name" value="LipidA_mod_glycosyltrf_83"/>
</dbReference>
<protein>
    <recommendedName>
        <fullName evidence="11">Glycosyltransferase RgtA/B/C/D-like domain-containing protein</fullName>
    </recommendedName>
</protein>
<keyword evidence="7 8" id="KW-0472">Membrane</keyword>
<keyword evidence="6 8" id="KW-1133">Transmembrane helix</keyword>
<feature type="transmembrane region" description="Helical" evidence="8">
    <location>
        <begin position="364"/>
        <end position="382"/>
    </location>
</feature>
<feature type="transmembrane region" description="Helical" evidence="8">
    <location>
        <begin position="167"/>
        <end position="199"/>
    </location>
</feature>
<evidence type="ECO:0000256" key="5">
    <source>
        <dbReference type="ARBA" id="ARBA00022692"/>
    </source>
</evidence>
<keyword evidence="4" id="KW-0808">Transferase</keyword>
<keyword evidence="3" id="KW-0328">Glycosyltransferase</keyword>
<evidence type="ECO:0000256" key="6">
    <source>
        <dbReference type="ARBA" id="ARBA00022989"/>
    </source>
</evidence>
<comment type="subcellular location">
    <subcellularLocation>
        <location evidence="1">Cell membrane</location>
        <topology evidence="1">Multi-pass membrane protein</topology>
    </subcellularLocation>
</comment>
<dbReference type="GO" id="GO:0009103">
    <property type="term" value="P:lipopolysaccharide biosynthetic process"/>
    <property type="evidence" value="ECO:0007669"/>
    <property type="project" value="UniProtKB-ARBA"/>
</dbReference>
<feature type="transmembrane region" description="Helical" evidence="8">
    <location>
        <begin position="219"/>
        <end position="239"/>
    </location>
</feature>
<dbReference type="PANTHER" id="PTHR33908">
    <property type="entry name" value="MANNOSYLTRANSFERASE YKCB-RELATED"/>
    <property type="match status" value="1"/>
</dbReference>
<dbReference type="EMBL" id="QKTW01000009">
    <property type="protein sequence ID" value="PZF73797.1"/>
    <property type="molecule type" value="Genomic_DNA"/>
</dbReference>
<evidence type="ECO:0000256" key="1">
    <source>
        <dbReference type="ARBA" id="ARBA00004651"/>
    </source>
</evidence>
<gene>
    <name evidence="9" type="ORF">DN068_05500</name>
</gene>
<organism evidence="9 10">
    <name type="scientific">Taibaiella soli</name>
    <dbReference type="NCBI Taxonomy" id="1649169"/>
    <lineage>
        <taxon>Bacteria</taxon>
        <taxon>Pseudomonadati</taxon>
        <taxon>Bacteroidota</taxon>
        <taxon>Chitinophagia</taxon>
        <taxon>Chitinophagales</taxon>
        <taxon>Chitinophagaceae</taxon>
        <taxon>Taibaiella</taxon>
    </lineage>
</organism>
<evidence type="ECO:0008006" key="11">
    <source>
        <dbReference type="Google" id="ProtNLM"/>
    </source>
</evidence>
<feature type="transmembrane region" description="Helical" evidence="8">
    <location>
        <begin position="91"/>
        <end position="110"/>
    </location>
</feature>
<evidence type="ECO:0000313" key="10">
    <source>
        <dbReference type="Proteomes" id="UP000248745"/>
    </source>
</evidence>
<dbReference type="Proteomes" id="UP000248745">
    <property type="component" value="Unassembled WGS sequence"/>
</dbReference>
<proteinExistence type="predicted"/>
<dbReference type="GO" id="GO:0005886">
    <property type="term" value="C:plasma membrane"/>
    <property type="evidence" value="ECO:0007669"/>
    <property type="project" value="UniProtKB-SubCell"/>
</dbReference>
<keyword evidence="2" id="KW-1003">Cell membrane</keyword>
<feature type="transmembrane region" description="Helical" evidence="8">
    <location>
        <begin position="319"/>
        <end position="340"/>
    </location>
</feature>
<sequence length="496" mass="56858">MLQKKWFPVVILCIFCIPLFFLNIQHTFSFGDDWTQYVKEAQNIASGKPYYASGFIFNSANTDYAPPQYPPGYPMLIAPVVGFFGIAPQPLFYMNALFISVLLFAAYYYYRHYSEKISAMCLAIILCYTSFIIDMKKHALSDIPCALFVTLYLAFRGSKNLSGKRLLLLILLGVFATLIRSQTILLVAAEGIVFGYEFLRDWIKNKKSPGFAALKRPSFLLCVGMAVLFIFFNTVVFHAPNGTLQFYKQIYVTHISNLWELIGRNVNNLLDMLSSVLSHDPYDPFFKFPITIITMSSIAFGLIGLILSLKKGLRTDNVFFLLMCGMIIITPVYQGLRYLLPAVPIFLLFVKDGLKMVLPQLVKVSPWKIAVGCTLIFLGLGYDDYERASHLKPEWAPETADSVAFSYVKTHVSDSDIVVFVKPRLLTLYTGKKAMNLAWQENEQRNREILDSFKATYMLTRRYLTDDLFWNYLKQPGVYVDSLHINELYDLYRLRR</sequence>
<dbReference type="RefSeq" id="WP_110997895.1">
    <property type="nucleotide sequence ID" value="NZ_QKTW01000009.1"/>
</dbReference>
<keyword evidence="5 8" id="KW-0812">Transmembrane</keyword>
<feature type="transmembrane region" description="Helical" evidence="8">
    <location>
        <begin position="285"/>
        <end position="307"/>
    </location>
</feature>
<evidence type="ECO:0000256" key="2">
    <source>
        <dbReference type="ARBA" id="ARBA00022475"/>
    </source>
</evidence>